<keyword evidence="3" id="KW-1185">Reference proteome</keyword>
<dbReference type="OrthoDB" id="4829at2759"/>
<evidence type="ECO:0000256" key="1">
    <source>
        <dbReference type="SAM" id="Phobius"/>
    </source>
</evidence>
<protein>
    <submittedName>
        <fullName evidence="2">Uncharacterized protein</fullName>
    </submittedName>
</protein>
<dbReference type="Proteomes" id="UP000758603">
    <property type="component" value="Unassembled WGS sequence"/>
</dbReference>
<evidence type="ECO:0000313" key="3">
    <source>
        <dbReference type="Proteomes" id="UP000758603"/>
    </source>
</evidence>
<feature type="transmembrane region" description="Helical" evidence="1">
    <location>
        <begin position="43"/>
        <end position="66"/>
    </location>
</feature>
<dbReference type="GeneID" id="70128560"/>
<reference evidence="2" key="1">
    <citation type="journal article" date="2021" name="Nat. Commun.">
        <title>Genetic determinants of endophytism in the Arabidopsis root mycobiome.</title>
        <authorList>
            <person name="Mesny F."/>
            <person name="Miyauchi S."/>
            <person name="Thiergart T."/>
            <person name="Pickel B."/>
            <person name="Atanasova L."/>
            <person name="Karlsson M."/>
            <person name="Huettel B."/>
            <person name="Barry K.W."/>
            <person name="Haridas S."/>
            <person name="Chen C."/>
            <person name="Bauer D."/>
            <person name="Andreopoulos W."/>
            <person name="Pangilinan J."/>
            <person name="LaButti K."/>
            <person name="Riley R."/>
            <person name="Lipzen A."/>
            <person name="Clum A."/>
            <person name="Drula E."/>
            <person name="Henrissat B."/>
            <person name="Kohler A."/>
            <person name="Grigoriev I.V."/>
            <person name="Martin F.M."/>
            <person name="Hacquard S."/>
        </authorList>
    </citation>
    <scope>NUCLEOTIDE SEQUENCE</scope>
    <source>
        <strain evidence="2">MPI-SDFR-AT-0073</strain>
    </source>
</reference>
<comment type="caution">
    <text evidence="2">The sequence shown here is derived from an EMBL/GenBank/DDBJ whole genome shotgun (WGS) entry which is preliminary data.</text>
</comment>
<dbReference type="EMBL" id="JAGPXC010000002">
    <property type="protein sequence ID" value="KAH6658080.1"/>
    <property type="molecule type" value="Genomic_DNA"/>
</dbReference>
<name>A0A9P8UU70_9PEZI</name>
<proteinExistence type="predicted"/>
<organism evidence="2 3">
    <name type="scientific">Truncatella angustata</name>
    <dbReference type="NCBI Taxonomy" id="152316"/>
    <lineage>
        <taxon>Eukaryota</taxon>
        <taxon>Fungi</taxon>
        <taxon>Dikarya</taxon>
        <taxon>Ascomycota</taxon>
        <taxon>Pezizomycotina</taxon>
        <taxon>Sordariomycetes</taxon>
        <taxon>Xylariomycetidae</taxon>
        <taxon>Amphisphaeriales</taxon>
        <taxon>Sporocadaceae</taxon>
        <taxon>Truncatella</taxon>
    </lineage>
</organism>
<gene>
    <name evidence="2" type="ORF">BKA67DRAFT_533254</name>
</gene>
<keyword evidence="1" id="KW-1133">Transmembrane helix</keyword>
<dbReference type="RefSeq" id="XP_045962314.1">
    <property type="nucleotide sequence ID" value="XM_046099668.1"/>
</dbReference>
<keyword evidence="1" id="KW-0812">Transmembrane</keyword>
<keyword evidence="1" id="KW-0472">Membrane</keyword>
<sequence length="104" mass="11764">MSPRPKITMNGRFQARNLVIVMITIHRPASTDTTALTKHDAKIFYLALGFVYGPLVILPFNIFILFKTIKARCSLARILRLAEEAGVAKDHLPWLNLMIRAFLA</sequence>
<evidence type="ECO:0000313" key="2">
    <source>
        <dbReference type="EMBL" id="KAH6658080.1"/>
    </source>
</evidence>
<accession>A0A9P8UU70</accession>
<dbReference type="AlphaFoldDB" id="A0A9P8UU70"/>